<accession>A0A669B087</accession>
<dbReference type="SMART" id="SM00550">
    <property type="entry name" value="Zalpha"/>
    <property type="match status" value="2"/>
</dbReference>
<feature type="compositionally biased region" description="Polar residues" evidence="7">
    <location>
        <begin position="533"/>
        <end position="546"/>
    </location>
</feature>
<sequence>MSRGRGGPSKEHYYRHPPPHVQARDNFHRPGTGVFYPRAGPQQIPHPSYYDGPAHPEAHIQPSSPLIPSTPPTPSHIKVVPNSVTHNSLYSQNHGAGSSPNSFHDKQREFLTGQISEAPQFRATVSRGGGGGGFVPNRSHSTIYQPQSGYCRYPNPSNSSPRGRGGYSQDRRPYRPGAGSSRGNLAPRHLNQNQFQGKNYNQHSSRQWRTQTDSLCDKFQSLLLKDRPNREGERFDRHPSSSSSGNLSFCKPNITLTTEIQGEVHEALGALKPSESISAKVLARKLHLPKKVVNKALYSLEHLQKASKQGLTPPEWTLYREPLRVEEDQSTKYHVQNRPPCTSASSEPPQKPEEKVETETEEEVQAKEEDSDTESSSSYSSSLEFSDSEDSQSSAQGQHHEKQHPSTSSSPDQDIKGALMAEQKEQIFKYLLQSREATALNIAKNIGLKTAKQVNSTLYALEKQGEVVRNVEVNPPTWELSTHRRERMERSLKAAQSNPAVLVKMEVEEEEVSAIFSPSPLPPLPGLEPLSSASGKSENANEGQWSTDDIPEFLNAIRRETDAEKKAAEKANAMGTVAVSVAAPPPQNLWAKLQEVRLKNPVSGLMEYAQYLGQNCEFLLLDQSGPSHDPRFRMQVMLNGRLFPVAEASSKKVAKKDAAAATLRILVKEMQGGTCTADEENTGNVEQVMELLPDTSVSSFLICENTTPYLQSNKILSLLFPFLCSGLRFMYRVKVGESLFAEASAPNKKAARQLAAEEAVKELMADGKLQLNKVFNEKPRIDGNWVGDLINHLNNNAVSGLLEYARARGFAAEIRLVGQSGPPHDPKFTYQAKLGGRWFPPVCASNKKQGKQEAADAALRVLIGEAERAARTGELTPAELPVSGSTLHDQIAMLSHQRFNALTTRIQHCLLGRKILATIIMRRGEGLGTVVSLGTGNRCVKGEELSLKGETVNDCHAEIISRRGFIRFLYSELFKHYEGADDSIFEPAENNKLRIKSDITFHLYISTAPCGDGALFDKSCSEAGDEAQGHQPLFENVKQGKLRTKVENGEGTIPVESSAIVPTWDGIQHGERLRTMSCSDKILRWNVIGLQGALLTHFLDPIYLKSITLGYLYSHGHLTRAVCCRLARDGEAFTQSLPAPFKLNHPEVGRVSVYDSTRHTGKTKESSVNWSFPDQHSVEVLDGTKGKVDGTKLAVSRVSKSNLFHLFRSLCQRSGHTDLLSLPSYAQAKMSAVSFQQAKQQFFQALSAHGYGAWIGKPLEEKSFEAGEGNWNNGAPVGNSNNVGAVEA</sequence>
<dbReference type="Gene3D" id="1.10.10.10">
    <property type="entry name" value="Winged helix-like DNA-binding domain superfamily/Winged helix DNA-binding domain"/>
    <property type="match status" value="2"/>
</dbReference>
<keyword evidence="5" id="KW-0943">RNA-mediated gene silencing</keyword>
<dbReference type="PROSITE" id="PS50139">
    <property type="entry name" value="Z_BINDING"/>
    <property type="match status" value="2"/>
</dbReference>
<feature type="domain" description="DRBM" evidence="8">
    <location>
        <begin position="796"/>
        <end position="864"/>
    </location>
</feature>
<dbReference type="GO" id="GO:0003726">
    <property type="term" value="F:double-stranded RNA adenosine deaminase activity"/>
    <property type="evidence" value="ECO:0007669"/>
    <property type="project" value="InterPro"/>
</dbReference>
<feature type="region of interest" description="Disordered" evidence="7">
    <location>
        <begin position="227"/>
        <end position="246"/>
    </location>
</feature>
<dbReference type="SMART" id="SM00552">
    <property type="entry name" value="ADEAMc"/>
    <property type="match status" value="1"/>
</dbReference>
<dbReference type="GeneTree" id="ENSGT00940000157243"/>
<evidence type="ECO:0000256" key="4">
    <source>
        <dbReference type="ARBA" id="ARBA00022884"/>
    </source>
</evidence>
<dbReference type="GO" id="GO:0031047">
    <property type="term" value="P:regulatory ncRNA-mediated gene silencing"/>
    <property type="evidence" value="ECO:0007669"/>
    <property type="project" value="UniProtKB-KW"/>
</dbReference>
<feature type="region of interest" description="Disordered" evidence="7">
    <location>
        <begin position="1266"/>
        <end position="1288"/>
    </location>
</feature>
<dbReference type="GO" id="GO:0006382">
    <property type="term" value="P:adenosine to inosine editing"/>
    <property type="evidence" value="ECO:0007669"/>
    <property type="project" value="TreeGrafter"/>
</dbReference>
<dbReference type="FunFam" id="3.30.160.20:FF:000005">
    <property type="entry name" value="Putative double-stranded RNA-specific adenosine deaminase"/>
    <property type="match status" value="2"/>
</dbReference>
<keyword evidence="12" id="KW-1185">Reference proteome</keyword>
<feature type="domain" description="A to I editase" evidence="10">
    <location>
        <begin position="932"/>
        <end position="1264"/>
    </location>
</feature>
<evidence type="ECO:0000256" key="7">
    <source>
        <dbReference type="SAM" id="MobiDB-lite"/>
    </source>
</evidence>
<organism evidence="11 12">
    <name type="scientific">Oreochromis niloticus</name>
    <name type="common">Nile tilapia</name>
    <name type="synonym">Tilapia nilotica</name>
    <dbReference type="NCBI Taxonomy" id="8128"/>
    <lineage>
        <taxon>Eukaryota</taxon>
        <taxon>Metazoa</taxon>
        <taxon>Chordata</taxon>
        <taxon>Craniata</taxon>
        <taxon>Vertebrata</taxon>
        <taxon>Euteleostomi</taxon>
        <taxon>Actinopterygii</taxon>
        <taxon>Neopterygii</taxon>
        <taxon>Teleostei</taxon>
        <taxon>Neoteleostei</taxon>
        <taxon>Acanthomorphata</taxon>
        <taxon>Ovalentaria</taxon>
        <taxon>Cichlomorphae</taxon>
        <taxon>Cichliformes</taxon>
        <taxon>Cichlidae</taxon>
        <taxon>African cichlids</taxon>
        <taxon>Pseudocrenilabrinae</taxon>
        <taxon>Oreochromini</taxon>
        <taxon>Oreochromis</taxon>
    </lineage>
</organism>
<evidence type="ECO:0000259" key="9">
    <source>
        <dbReference type="PROSITE" id="PS50139"/>
    </source>
</evidence>
<protein>
    <submittedName>
        <fullName evidence="11">Adenosine deaminase RNA specific</fullName>
    </submittedName>
</protein>
<feature type="region of interest" description="Disordered" evidence="7">
    <location>
        <begin position="328"/>
        <end position="414"/>
    </location>
</feature>
<dbReference type="GO" id="GO:0005730">
    <property type="term" value="C:nucleolus"/>
    <property type="evidence" value="ECO:0007669"/>
    <property type="project" value="TreeGrafter"/>
</dbReference>
<feature type="region of interest" description="Disordered" evidence="7">
    <location>
        <begin position="1"/>
        <end position="71"/>
    </location>
</feature>
<dbReference type="PROSITE" id="PS50141">
    <property type="entry name" value="A_DEAMIN_EDITASE"/>
    <property type="match status" value="1"/>
</dbReference>
<dbReference type="Proteomes" id="UP000005207">
    <property type="component" value="Linkage group LG11"/>
</dbReference>
<dbReference type="InterPro" id="IPR042371">
    <property type="entry name" value="Z_dom"/>
</dbReference>
<reference evidence="12" key="1">
    <citation type="submission" date="2012-01" db="EMBL/GenBank/DDBJ databases">
        <title>The Genome Sequence of Oreochromis niloticus (Nile Tilapia).</title>
        <authorList>
            <consortium name="Broad Institute Genome Assembly Team"/>
            <consortium name="Broad Institute Sequencing Platform"/>
            <person name="Di Palma F."/>
            <person name="Johnson J."/>
            <person name="Lander E.S."/>
            <person name="Lindblad-Toh K."/>
        </authorList>
    </citation>
    <scope>NUCLEOTIDE SEQUENCE [LARGE SCALE GENOMIC DNA]</scope>
</reference>
<keyword evidence="2" id="KW-0963">Cytoplasm</keyword>
<feature type="compositionally biased region" description="Basic and acidic residues" evidence="7">
    <location>
        <begin position="227"/>
        <end position="239"/>
    </location>
</feature>
<reference evidence="11" key="3">
    <citation type="submission" date="2025-09" db="UniProtKB">
        <authorList>
            <consortium name="Ensembl"/>
        </authorList>
    </citation>
    <scope>IDENTIFICATION</scope>
</reference>
<dbReference type="PANTHER" id="PTHR10910:SF107">
    <property type="entry name" value="DOUBLE-STRANDED RNA-SPECIFIC ADENOSINE DEAMINASE"/>
    <property type="match status" value="1"/>
</dbReference>
<dbReference type="GO" id="GO:0003725">
    <property type="term" value="F:double-stranded RNA binding"/>
    <property type="evidence" value="ECO:0007669"/>
    <property type="project" value="TreeGrafter"/>
</dbReference>
<name>A0A669B087_ORENI</name>
<evidence type="ECO:0000313" key="12">
    <source>
        <dbReference type="Proteomes" id="UP000005207"/>
    </source>
</evidence>
<feature type="compositionally biased region" description="Low complexity" evidence="7">
    <location>
        <begin position="374"/>
        <end position="385"/>
    </location>
</feature>
<dbReference type="InterPro" id="IPR036390">
    <property type="entry name" value="WH_DNA-bd_sf"/>
</dbReference>
<comment type="subcellular location">
    <subcellularLocation>
        <location evidence="1">Cytoplasm</location>
    </subcellularLocation>
</comment>
<dbReference type="InterPro" id="IPR044457">
    <property type="entry name" value="ADAR1_DSRM_3"/>
</dbReference>
<evidence type="ECO:0000256" key="3">
    <source>
        <dbReference type="ARBA" id="ARBA00022737"/>
    </source>
</evidence>
<dbReference type="SMART" id="SM00358">
    <property type="entry name" value="DSRM"/>
    <property type="match status" value="3"/>
</dbReference>
<evidence type="ECO:0000259" key="8">
    <source>
        <dbReference type="PROSITE" id="PS50137"/>
    </source>
</evidence>
<dbReference type="Gene3D" id="3.30.160.20">
    <property type="match status" value="3"/>
</dbReference>
<dbReference type="Pfam" id="PF02295">
    <property type="entry name" value="z-alpha"/>
    <property type="match status" value="2"/>
</dbReference>
<reference evidence="11" key="2">
    <citation type="submission" date="2025-08" db="UniProtKB">
        <authorList>
            <consortium name="Ensembl"/>
        </authorList>
    </citation>
    <scope>IDENTIFICATION</scope>
</reference>
<feature type="domain" description="DRBM" evidence="8">
    <location>
        <begin position="600"/>
        <end position="668"/>
    </location>
</feature>
<evidence type="ECO:0000256" key="6">
    <source>
        <dbReference type="PROSITE-ProRule" id="PRU00266"/>
    </source>
</evidence>
<feature type="domain" description="Z-binding" evidence="9">
    <location>
        <begin position="254"/>
        <end position="320"/>
    </location>
</feature>
<dbReference type="GO" id="GO:0008251">
    <property type="term" value="F:tRNA-specific adenosine deaminase activity"/>
    <property type="evidence" value="ECO:0007669"/>
    <property type="project" value="TreeGrafter"/>
</dbReference>
<feature type="region of interest" description="Disordered" evidence="7">
    <location>
        <begin position="121"/>
        <end position="188"/>
    </location>
</feature>
<dbReference type="InterPro" id="IPR014720">
    <property type="entry name" value="dsRBD_dom"/>
</dbReference>
<evidence type="ECO:0000256" key="1">
    <source>
        <dbReference type="ARBA" id="ARBA00004496"/>
    </source>
</evidence>
<feature type="domain" description="DRBM" evidence="8">
    <location>
        <begin position="728"/>
        <end position="765"/>
    </location>
</feature>
<dbReference type="Pfam" id="PF02137">
    <property type="entry name" value="A_deamin"/>
    <property type="match status" value="1"/>
</dbReference>
<dbReference type="SUPFAM" id="SSF46785">
    <property type="entry name" value="Winged helix' DNA-binding domain"/>
    <property type="match status" value="2"/>
</dbReference>
<keyword evidence="4 6" id="KW-0694">RNA-binding</keyword>
<dbReference type="Ensembl" id="ENSONIT00000060573.1">
    <property type="protein sequence ID" value="ENSONIP00000028780.1"/>
    <property type="gene ID" value="ENSONIG00000006335.2"/>
</dbReference>
<keyword evidence="3" id="KW-0677">Repeat</keyword>
<proteinExistence type="predicted"/>
<gene>
    <name evidence="11" type="primary">adar</name>
</gene>
<dbReference type="CDD" id="cd19915">
    <property type="entry name" value="DSRM_DRADA_rpt3"/>
    <property type="match status" value="1"/>
</dbReference>
<feature type="domain" description="Z-binding" evidence="9">
    <location>
        <begin position="417"/>
        <end position="482"/>
    </location>
</feature>
<dbReference type="InterPro" id="IPR002466">
    <property type="entry name" value="A_deamin"/>
</dbReference>
<evidence type="ECO:0000313" key="11">
    <source>
        <dbReference type="Ensembl" id="ENSONIP00000028780.1"/>
    </source>
</evidence>
<dbReference type="PANTHER" id="PTHR10910">
    <property type="entry name" value="EUKARYOTE SPECIFIC DSRNA BINDING PROTEIN"/>
    <property type="match status" value="1"/>
</dbReference>
<feature type="compositionally biased region" description="Polar residues" evidence="7">
    <location>
        <begin position="1270"/>
        <end position="1288"/>
    </location>
</feature>
<evidence type="ECO:0000256" key="2">
    <source>
        <dbReference type="ARBA" id="ARBA00022490"/>
    </source>
</evidence>
<evidence type="ECO:0000256" key="5">
    <source>
        <dbReference type="ARBA" id="ARBA00023158"/>
    </source>
</evidence>
<evidence type="ECO:0000259" key="10">
    <source>
        <dbReference type="PROSITE" id="PS50141"/>
    </source>
</evidence>
<dbReference type="GO" id="GO:0005737">
    <property type="term" value="C:cytoplasm"/>
    <property type="evidence" value="ECO:0007669"/>
    <property type="project" value="UniProtKB-SubCell"/>
</dbReference>
<feature type="compositionally biased region" description="Polar residues" evidence="7">
    <location>
        <begin position="138"/>
        <end position="148"/>
    </location>
</feature>
<dbReference type="PROSITE" id="PS50137">
    <property type="entry name" value="DS_RBD"/>
    <property type="match status" value="3"/>
</dbReference>
<dbReference type="InterPro" id="IPR036388">
    <property type="entry name" value="WH-like_DNA-bd_sf"/>
</dbReference>
<dbReference type="GO" id="GO:0006396">
    <property type="term" value="P:RNA processing"/>
    <property type="evidence" value="ECO:0007669"/>
    <property type="project" value="InterPro"/>
</dbReference>
<dbReference type="Pfam" id="PF00035">
    <property type="entry name" value="dsrm"/>
    <property type="match status" value="3"/>
</dbReference>
<feature type="compositionally biased region" description="Basic and acidic residues" evidence="7">
    <location>
        <begin position="350"/>
        <end position="368"/>
    </location>
</feature>
<dbReference type="SUPFAM" id="SSF54768">
    <property type="entry name" value="dsRNA-binding domain-like"/>
    <property type="match status" value="3"/>
</dbReference>
<feature type="region of interest" description="Disordered" evidence="7">
    <location>
        <begin position="519"/>
        <end position="546"/>
    </location>
</feature>